<dbReference type="GO" id="GO:0007059">
    <property type="term" value="P:chromosome segregation"/>
    <property type="evidence" value="ECO:0007669"/>
    <property type="project" value="UniProtKB-UniRule"/>
</dbReference>
<evidence type="ECO:0000313" key="11">
    <source>
        <dbReference type="Proteomes" id="UP000249577"/>
    </source>
</evidence>
<evidence type="ECO:0000256" key="7">
    <source>
        <dbReference type="HAMAP-Rule" id="MF_01894"/>
    </source>
</evidence>
<feature type="coiled-coil region" evidence="7">
    <location>
        <begin position="300"/>
        <end position="334"/>
    </location>
</feature>
<gene>
    <name evidence="7 10" type="primary">smc</name>
    <name evidence="10" type="ORF">DI565_10130</name>
</gene>
<dbReference type="GO" id="GO:0016887">
    <property type="term" value="F:ATP hydrolysis activity"/>
    <property type="evidence" value="ECO:0007669"/>
    <property type="project" value="InterPro"/>
</dbReference>
<evidence type="ECO:0000256" key="8">
    <source>
        <dbReference type="SAM" id="MobiDB-lite"/>
    </source>
</evidence>
<keyword evidence="3 7" id="KW-0547">Nucleotide-binding</keyword>
<dbReference type="FunFam" id="3.40.50.300:FF:000901">
    <property type="entry name" value="Chromosome partition protein Smc"/>
    <property type="match status" value="1"/>
</dbReference>
<dbReference type="AlphaFoldDB" id="A0A2W5MR82"/>
<feature type="coiled-coil region" evidence="7">
    <location>
        <begin position="943"/>
        <end position="984"/>
    </location>
</feature>
<proteinExistence type="inferred from homology"/>
<dbReference type="GO" id="GO:0005694">
    <property type="term" value="C:chromosome"/>
    <property type="evidence" value="ECO:0007669"/>
    <property type="project" value="InterPro"/>
</dbReference>
<dbReference type="NCBIfam" id="TIGR02168">
    <property type="entry name" value="SMC_prok_B"/>
    <property type="match status" value="1"/>
</dbReference>
<dbReference type="SUPFAM" id="SSF52540">
    <property type="entry name" value="P-loop containing nucleoside triphosphate hydrolases"/>
    <property type="match status" value="1"/>
</dbReference>
<evidence type="ECO:0000259" key="9">
    <source>
        <dbReference type="Pfam" id="PF02463"/>
    </source>
</evidence>
<comment type="subunit">
    <text evidence="7">Homodimer.</text>
</comment>
<comment type="function">
    <text evidence="7">Required for chromosome condensation and partitioning.</text>
</comment>
<dbReference type="GO" id="GO:0007062">
    <property type="term" value="P:sister chromatid cohesion"/>
    <property type="evidence" value="ECO:0007669"/>
    <property type="project" value="InterPro"/>
</dbReference>
<dbReference type="InterPro" id="IPR003395">
    <property type="entry name" value="RecF/RecN/SMC_N"/>
</dbReference>
<evidence type="ECO:0000256" key="6">
    <source>
        <dbReference type="ARBA" id="ARBA00023125"/>
    </source>
</evidence>
<dbReference type="SUPFAM" id="SSF75553">
    <property type="entry name" value="Smc hinge domain"/>
    <property type="match status" value="1"/>
</dbReference>
<sequence>MNFTRLRLAGFKTFVDPVDAPIEPGLTGVVGPNGCGKSNLVEALRWVMGESSFKSLRASGMDDVIFAGSTSRPARNHAEVSLILDNSAGLAPAPFENAPEIEVSRKISRGLGSTYRMNGREVRARDVQLLFADASSGARSPSMVGQGRVGEIINARPEQRRRILEEAAGVAGLHARRREAEQRLEGAEANLARVEDVLVKLGERAEALKKQARSAERYRQLTDEIRQAEGLLLIARHAADVEGVTAAERAEATALAAVAEATRAQGEAARAEAVAAHALEPARKAAAEAEAGLRRIALAAGELEGEEARARRRLAELTNRLAQIERDATREAALSADAGASLERIAAALDALGPEAQGDGAAEETARANLAEAEAAVAQAEAALGEATARDAARAAERRDLERRVAEQAERLGRIDREARDLAEEARRLVAEAARDGDAAALGLRADAARRATGEAETRAEAAEAELARARAAEIEARGPAAQAATRAERAQTEARTLSKLVADDPGRRFPAAVDLLVVDPGYETALGAALGDDLDAAVDPRAPARWAGAEASDDPALPEGAEPLADHVVAPPELARRLAQIGVVDRAAGAGLSRALKPGQRLVTREGDLWRWDGLTLAADAPTPAARRLAEKNRLGAVERIAAEARAEADRLRVAVEAARSRTAAATAAERQSREAARAARQSFETAREAHAAAERATAKVAARMSAVAEAQTRVAENRAETETARDAAAAGLAALPAGDAQALDPLKQAVAEARRSAAERRAEAEALVAERRRHASRRTELSAERDAWSRRRDGAAAQLADLESRRAETEAERAALADRPDDIAAERLRLRTTLAAAETLARESADRLAAAETAHREADRAARAALDRLSAAREETARSGAKLEAAREKRAAAGARIMEARGLTPQELAGELAGVARAAPEELEPRLARATAARERLGPVNLRAEQDLDEAEAARAALVSEREDVSEAIARLRAAVRSLNSEGRSRLLAAFERVDANFRKLFEKLFEGGEARLELVESDDPLEAGLEVIARPPGKKPQVLSLLSGGEQALTALALVFAVFLTNPAPVCVLDEVDAPLDDANVERFCALLAEMAASTTTRFLTVTHNPITMAHMNRLLGVTMSERGVSQLVSVDLRTAERLAEAV</sequence>
<comment type="caution">
    <text evidence="10">The sequence shown here is derived from an EMBL/GenBank/DDBJ whole genome shotgun (WGS) entry which is preliminary data.</text>
</comment>
<dbReference type="GO" id="GO:0006260">
    <property type="term" value="P:DNA replication"/>
    <property type="evidence" value="ECO:0007669"/>
    <property type="project" value="UniProtKB-UniRule"/>
</dbReference>
<dbReference type="GO" id="GO:0005737">
    <property type="term" value="C:cytoplasm"/>
    <property type="evidence" value="ECO:0007669"/>
    <property type="project" value="UniProtKB-SubCell"/>
</dbReference>
<feature type="domain" description="RecF/RecN/SMC N-terminal" evidence="9">
    <location>
        <begin position="4"/>
        <end position="1129"/>
    </location>
</feature>
<comment type="subcellular location">
    <subcellularLocation>
        <location evidence="1 7">Cytoplasm</location>
    </subcellularLocation>
</comment>
<dbReference type="PANTHER" id="PTHR43977">
    <property type="entry name" value="STRUCTURAL MAINTENANCE OF CHROMOSOMES PROTEIN 3"/>
    <property type="match status" value="1"/>
</dbReference>
<organism evidence="10 11">
    <name type="scientific">Ancylobacter novellus</name>
    <name type="common">Thiobacillus novellus</name>
    <dbReference type="NCBI Taxonomy" id="921"/>
    <lineage>
        <taxon>Bacteria</taxon>
        <taxon>Pseudomonadati</taxon>
        <taxon>Pseudomonadota</taxon>
        <taxon>Alphaproteobacteria</taxon>
        <taxon>Hyphomicrobiales</taxon>
        <taxon>Xanthobacteraceae</taxon>
        <taxon>Ancylobacter</taxon>
    </lineage>
</organism>
<dbReference type="InterPro" id="IPR027417">
    <property type="entry name" value="P-loop_NTPase"/>
</dbReference>
<dbReference type="PIRSF" id="PIRSF005719">
    <property type="entry name" value="SMC"/>
    <property type="match status" value="1"/>
</dbReference>
<dbReference type="InterPro" id="IPR024704">
    <property type="entry name" value="SMC"/>
</dbReference>
<dbReference type="Gene3D" id="3.40.50.300">
    <property type="entry name" value="P-loop containing nucleotide triphosphate hydrolases"/>
    <property type="match status" value="2"/>
</dbReference>
<keyword evidence="6 7" id="KW-0238">DNA-binding</keyword>
<evidence type="ECO:0000313" key="10">
    <source>
        <dbReference type="EMBL" id="PZQ16140.1"/>
    </source>
</evidence>
<feature type="coiled-coil region" evidence="7">
    <location>
        <begin position="170"/>
        <end position="218"/>
    </location>
</feature>
<feature type="binding site" evidence="7">
    <location>
        <begin position="32"/>
        <end position="39"/>
    </location>
    <ligand>
        <name>ATP</name>
        <dbReference type="ChEBI" id="CHEBI:30616"/>
    </ligand>
</feature>
<evidence type="ECO:0000256" key="5">
    <source>
        <dbReference type="ARBA" id="ARBA00023054"/>
    </source>
</evidence>
<protein>
    <recommendedName>
        <fullName evidence="7">Chromosome partition protein Smc</fullName>
    </recommendedName>
</protein>
<dbReference type="GO" id="GO:0005524">
    <property type="term" value="F:ATP binding"/>
    <property type="evidence" value="ECO:0007669"/>
    <property type="project" value="UniProtKB-UniRule"/>
</dbReference>
<comment type="domain">
    <text evidence="7">Contains large globular domains required for ATP hydrolysis at each terminus and a third globular domain forming a flexible hinge near the middle of the molecule. These domains are separated by coiled-coil structures.</text>
</comment>
<dbReference type="GO" id="GO:0003677">
    <property type="term" value="F:DNA binding"/>
    <property type="evidence" value="ECO:0007669"/>
    <property type="project" value="UniProtKB-UniRule"/>
</dbReference>
<evidence type="ECO:0000256" key="4">
    <source>
        <dbReference type="ARBA" id="ARBA00022840"/>
    </source>
</evidence>
<feature type="compositionally biased region" description="Basic and acidic residues" evidence="8">
    <location>
        <begin position="779"/>
        <end position="794"/>
    </location>
</feature>
<dbReference type="HAMAP" id="MF_01894">
    <property type="entry name" value="Smc_prok"/>
    <property type="match status" value="1"/>
</dbReference>
<feature type="region of interest" description="Disordered" evidence="8">
    <location>
        <begin position="772"/>
        <end position="794"/>
    </location>
</feature>
<keyword evidence="2 7" id="KW-0963">Cytoplasm</keyword>
<accession>A0A2W5MR82</accession>
<dbReference type="InterPro" id="IPR011890">
    <property type="entry name" value="SMC_prok"/>
</dbReference>
<dbReference type="Pfam" id="PF02463">
    <property type="entry name" value="SMC_N"/>
    <property type="match status" value="1"/>
</dbReference>
<comment type="similarity">
    <text evidence="7">Belongs to the SMC family.</text>
</comment>
<name>A0A2W5MR82_ANCNO</name>
<keyword evidence="4 7" id="KW-0067">ATP-binding</keyword>
<dbReference type="GO" id="GO:0030261">
    <property type="term" value="P:chromosome condensation"/>
    <property type="evidence" value="ECO:0007669"/>
    <property type="project" value="InterPro"/>
</dbReference>
<dbReference type="EMBL" id="QFPN01000004">
    <property type="protein sequence ID" value="PZQ16140.1"/>
    <property type="molecule type" value="Genomic_DNA"/>
</dbReference>
<dbReference type="Proteomes" id="UP000249577">
    <property type="component" value="Unassembled WGS sequence"/>
</dbReference>
<evidence type="ECO:0000256" key="1">
    <source>
        <dbReference type="ARBA" id="ARBA00004496"/>
    </source>
</evidence>
<dbReference type="InterPro" id="IPR036277">
    <property type="entry name" value="SMC_hinge_sf"/>
</dbReference>
<evidence type="ECO:0000256" key="3">
    <source>
        <dbReference type="ARBA" id="ARBA00022741"/>
    </source>
</evidence>
<evidence type="ECO:0000256" key="2">
    <source>
        <dbReference type="ARBA" id="ARBA00022490"/>
    </source>
</evidence>
<feature type="coiled-coil region" evidence="7">
    <location>
        <begin position="361"/>
        <end position="473"/>
    </location>
</feature>
<keyword evidence="5 7" id="KW-0175">Coiled coil</keyword>
<reference evidence="10 11" key="1">
    <citation type="submission" date="2017-08" db="EMBL/GenBank/DDBJ databases">
        <title>Infants hospitalized years apart are colonized by the same room-sourced microbial strains.</title>
        <authorList>
            <person name="Brooks B."/>
            <person name="Olm M.R."/>
            <person name="Firek B.A."/>
            <person name="Baker R."/>
            <person name="Thomas B.C."/>
            <person name="Morowitz M.J."/>
            <person name="Banfield J.F."/>
        </authorList>
    </citation>
    <scope>NUCLEOTIDE SEQUENCE [LARGE SCALE GENOMIC DNA]</scope>
    <source>
        <strain evidence="10">S2_005_003_R2_43</strain>
    </source>
</reference>